<comment type="caution">
    <text evidence="3">The sequence shown here is derived from an EMBL/GenBank/DDBJ whole genome shotgun (WGS) entry which is preliminary data.</text>
</comment>
<dbReference type="AlphaFoldDB" id="A0A6B0YVD1"/>
<dbReference type="GO" id="GO:0016491">
    <property type="term" value="F:oxidoreductase activity"/>
    <property type="evidence" value="ECO:0007669"/>
    <property type="project" value="UniProtKB-KW"/>
</dbReference>
<feature type="domain" description="Gfo/Idh/MocA-like oxidoreductase N-terminal" evidence="2">
    <location>
        <begin position="6"/>
        <end position="125"/>
    </location>
</feature>
<evidence type="ECO:0000256" key="1">
    <source>
        <dbReference type="ARBA" id="ARBA00023002"/>
    </source>
</evidence>
<name>A0A6B0YVD1_9CHLR</name>
<proteinExistence type="predicted"/>
<dbReference type="EMBL" id="VXRG01000080">
    <property type="protein sequence ID" value="MXY93702.1"/>
    <property type="molecule type" value="Genomic_DNA"/>
</dbReference>
<protein>
    <submittedName>
        <fullName evidence="3">Gfo/Idh/MocA family oxidoreductase</fullName>
    </submittedName>
</protein>
<evidence type="ECO:0000259" key="2">
    <source>
        <dbReference type="Pfam" id="PF01408"/>
    </source>
</evidence>
<dbReference type="InterPro" id="IPR036291">
    <property type="entry name" value="NAD(P)-bd_dom_sf"/>
</dbReference>
<keyword evidence="1" id="KW-0560">Oxidoreductase</keyword>
<organism evidence="3">
    <name type="scientific">Caldilineaceae bacterium SB0664_bin_27</name>
    <dbReference type="NCBI Taxonomy" id="2605260"/>
    <lineage>
        <taxon>Bacteria</taxon>
        <taxon>Bacillati</taxon>
        <taxon>Chloroflexota</taxon>
        <taxon>Caldilineae</taxon>
        <taxon>Caldilineales</taxon>
        <taxon>Caldilineaceae</taxon>
    </lineage>
</organism>
<dbReference type="SUPFAM" id="SSF51735">
    <property type="entry name" value="NAD(P)-binding Rossmann-fold domains"/>
    <property type="match status" value="1"/>
</dbReference>
<accession>A0A6B0YVD1</accession>
<gene>
    <name evidence="3" type="ORF">F4Y42_09660</name>
</gene>
<dbReference type="Pfam" id="PF01408">
    <property type="entry name" value="GFO_IDH_MocA"/>
    <property type="match status" value="1"/>
</dbReference>
<dbReference type="GO" id="GO:0000166">
    <property type="term" value="F:nucleotide binding"/>
    <property type="evidence" value="ECO:0007669"/>
    <property type="project" value="InterPro"/>
</dbReference>
<evidence type="ECO:0000313" key="3">
    <source>
        <dbReference type="EMBL" id="MXY93702.1"/>
    </source>
</evidence>
<dbReference type="PANTHER" id="PTHR43818">
    <property type="entry name" value="BCDNA.GH03377"/>
    <property type="match status" value="1"/>
</dbReference>
<reference evidence="3" key="1">
    <citation type="submission" date="2019-09" db="EMBL/GenBank/DDBJ databases">
        <title>Characterisation of the sponge microbiome using genome-centric metagenomics.</title>
        <authorList>
            <person name="Engelberts J.P."/>
            <person name="Robbins S.J."/>
            <person name="De Goeij J.M."/>
            <person name="Aranda M."/>
            <person name="Bell S.C."/>
            <person name="Webster N.S."/>
        </authorList>
    </citation>
    <scope>NUCLEOTIDE SEQUENCE</scope>
    <source>
        <strain evidence="3">SB0664_bin_27</strain>
    </source>
</reference>
<dbReference type="InterPro" id="IPR000683">
    <property type="entry name" value="Gfo/Idh/MocA-like_OxRdtase_N"/>
</dbReference>
<dbReference type="InterPro" id="IPR050463">
    <property type="entry name" value="Gfo/Idh/MocA_oxidrdct_glycsds"/>
</dbReference>
<dbReference type="Gene3D" id="3.30.360.10">
    <property type="entry name" value="Dihydrodipicolinate Reductase, domain 2"/>
    <property type="match status" value="1"/>
</dbReference>
<sequence>MGNKPVKIGLIGTGMVAQVMHLPHLSELPELFEIAALCDLSPGTVQAVAARYGVRHTFSDHREMLDRADLDAVMVLTRDHAQPATDALRAGKHIFIEKPMCNNLDEADEILDAQAQSGCIAQLGHHKIYDPGYVAGRERIRQMQSPHLIRLYDIIGPNDFFLEHYDIVRVDDVDAAEKDRMQQLHQDSLQRAIGAQPEAVMRAYGKMLGLSIHDVYILDGAFGLPERVVSTEIWDGGGAFASILAYPDNLRCLLDTAAVMDLRLFDERMTVYAPDSIVSIVFPSPFLKNAATVVEEWSMDGKHFRESTTTASYEEAFKLELIHFHDCIVNGKTPRTPASGGRAQIALLIDMIKAYRA</sequence>
<dbReference type="Gene3D" id="3.40.50.720">
    <property type="entry name" value="NAD(P)-binding Rossmann-like Domain"/>
    <property type="match status" value="1"/>
</dbReference>
<dbReference type="PANTHER" id="PTHR43818:SF11">
    <property type="entry name" value="BCDNA.GH03377"/>
    <property type="match status" value="1"/>
</dbReference>